<keyword evidence="1" id="KW-0812">Transmembrane</keyword>
<proteinExistence type="predicted"/>
<keyword evidence="3" id="KW-1185">Reference proteome</keyword>
<keyword evidence="1" id="KW-1133">Transmembrane helix</keyword>
<evidence type="ECO:0000313" key="3">
    <source>
        <dbReference type="Proteomes" id="UP001318040"/>
    </source>
</evidence>
<feature type="chain" id="PRO_5042572790" evidence="2">
    <location>
        <begin position="23"/>
        <end position="235"/>
    </location>
</feature>
<evidence type="ECO:0000256" key="1">
    <source>
        <dbReference type="SAM" id="Phobius"/>
    </source>
</evidence>
<sequence length="235" mass="24660">MSGNLTVTLLNTTMLLVQVSYISDFTCYHKEPGVASNGYCRFICSNMTRDALATGFRDGFVLDVSRGVNLSEVFCMIDGGQVTHFNSVTVATPPTDMQEHSTLVTSPPQTRSAWTGEDTATSLLLPACGLLCLLGAIYWIRRLQRSRSRRRREAAQGGDGAELAERIIIGEELAILVTGEAVVNVTVGTAANGTTAGTIGAPGTPGAVAIGAMAAPTRVDASTSTDDVVERGGDS</sequence>
<evidence type="ECO:0000313" key="4">
    <source>
        <dbReference type="RefSeq" id="XP_032829650.1"/>
    </source>
</evidence>
<organism evidence="3 4">
    <name type="scientific">Petromyzon marinus</name>
    <name type="common">Sea lamprey</name>
    <dbReference type="NCBI Taxonomy" id="7757"/>
    <lineage>
        <taxon>Eukaryota</taxon>
        <taxon>Metazoa</taxon>
        <taxon>Chordata</taxon>
        <taxon>Craniata</taxon>
        <taxon>Vertebrata</taxon>
        <taxon>Cyclostomata</taxon>
        <taxon>Hyperoartia</taxon>
        <taxon>Petromyzontiformes</taxon>
        <taxon>Petromyzontidae</taxon>
        <taxon>Petromyzon</taxon>
    </lineage>
</organism>
<accession>A0AAJ7U6N8</accession>
<evidence type="ECO:0000256" key="2">
    <source>
        <dbReference type="SAM" id="SignalP"/>
    </source>
</evidence>
<reference evidence="4" key="1">
    <citation type="submission" date="2025-08" db="UniProtKB">
        <authorList>
            <consortium name="RefSeq"/>
        </authorList>
    </citation>
    <scope>IDENTIFICATION</scope>
    <source>
        <tissue evidence="4">Sperm</tissue>
    </source>
</reference>
<name>A0AAJ7U6N8_PETMA</name>
<feature type="transmembrane region" description="Helical" evidence="1">
    <location>
        <begin position="120"/>
        <end position="140"/>
    </location>
</feature>
<keyword evidence="1" id="KW-0472">Membrane</keyword>
<feature type="signal peptide" evidence="2">
    <location>
        <begin position="1"/>
        <end position="22"/>
    </location>
</feature>
<keyword evidence="2" id="KW-0732">Signal</keyword>
<gene>
    <name evidence="4" type="primary">LOC116953502</name>
</gene>
<dbReference type="RefSeq" id="XP_032829650.1">
    <property type="nucleotide sequence ID" value="XM_032973759.1"/>
</dbReference>
<protein>
    <submittedName>
        <fullName evidence="4">Uncharacterized protein LOC116953502</fullName>
    </submittedName>
</protein>
<dbReference type="AlphaFoldDB" id="A0AAJ7U6N8"/>
<dbReference type="KEGG" id="pmrn:116953502"/>
<dbReference type="GeneID" id="116953502"/>
<dbReference type="Proteomes" id="UP001318040">
    <property type="component" value="Chromosome 52"/>
</dbReference>